<feature type="domain" description="Glycosyltransferase 2-like" evidence="8">
    <location>
        <begin position="9"/>
        <end position="169"/>
    </location>
</feature>
<keyword evidence="2" id="KW-0328">Glycosyltransferase</keyword>
<dbReference type="AlphaFoldDB" id="A0A2W6AIR6"/>
<organism evidence="10 11">
    <name type="scientific">Candidatus Aeolococcus gillhamiae</name>
    <dbReference type="NCBI Taxonomy" id="3127015"/>
    <lineage>
        <taxon>Bacteria</taxon>
        <taxon>Bacillati</taxon>
        <taxon>Candidatus Dormiibacterota</taxon>
        <taxon>Candidatus Dormibacteria</taxon>
        <taxon>Candidatus Aeolococcales</taxon>
        <taxon>Candidatus Aeolococcaceae</taxon>
        <taxon>Candidatus Aeolococcus</taxon>
    </lineage>
</organism>
<dbReference type="CDD" id="cd04179">
    <property type="entry name" value="DPM_DPG-synthase_like"/>
    <property type="match status" value="1"/>
</dbReference>
<dbReference type="InterPro" id="IPR029044">
    <property type="entry name" value="Nucleotide-diphossugar_trans"/>
</dbReference>
<dbReference type="EMBL" id="JAEKNS010000074">
    <property type="protein sequence ID" value="MBJ7594535.1"/>
    <property type="molecule type" value="Genomic_DNA"/>
</dbReference>
<protein>
    <submittedName>
        <fullName evidence="10">Glycosyltransferase family 2 protein</fullName>
    </submittedName>
</protein>
<evidence type="ECO:0000313" key="12">
    <source>
        <dbReference type="Proteomes" id="UP000606991"/>
    </source>
</evidence>
<accession>A0A934JWY7</accession>
<keyword evidence="7" id="KW-0472">Membrane</keyword>
<dbReference type="EMBL" id="QHBU01000292">
    <property type="protein sequence ID" value="PZR77621.1"/>
    <property type="molecule type" value="Genomic_DNA"/>
</dbReference>
<keyword evidence="4" id="KW-0812">Transmembrane</keyword>
<evidence type="ECO:0000256" key="3">
    <source>
        <dbReference type="ARBA" id="ARBA00022679"/>
    </source>
</evidence>
<evidence type="ECO:0000256" key="6">
    <source>
        <dbReference type="ARBA" id="ARBA00022989"/>
    </source>
</evidence>
<dbReference type="PANTHER" id="PTHR48090:SF3">
    <property type="entry name" value="UNDECAPRENYL-PHOSPHATE 4-DEOXY-4-FORMAMIDO-L-ARABINOSE TRANSFERASE"/>
    <property type="match status" value="1"/>
</dbReference>
<evidence type="ECO:0000256" key="1">
    <source>
        <dbReference type="ARBA" id="ARBA00022475"/>
    </source>
</evidence>
<proteinExistence type="predicted"/>
<dbReference type="PANTHER" id="PTHR48090">
    <property type="entry name" value="UNDECAPRENYL-PHOSPHATE 4-DEOXY-4-FORMAMIDO-L-ARABINOSE TRANSFERASE-RELATED"/>
    <property type="match status" value="1"/>
</dbReference>
<dbReference type="SUPFAM" id="SSF53448">
    <property type="entry name" value="Nucleotide-diphospho-sugar transferases"/>
    <property type="match status" value="1"/>
</dbReference>
<dbReference type="Proteomes" id="UP000248724">
    <property type="component" value="Unassembled WGS sequence"/>
</dbReference>
<reference evidence="10" key="2">
    <citation type="submission" date="2018-05" db="EMBL/GenBank/DDBJ databases">
        <authorList>
            <person name="Ferrari B."/>
        </authorList>
    </citation>
    <scope>NUCLEOTIDE SEQUENCE</scope>
    <source>
        <strain evidence="10">RRmetagenome_bin12</strain>
    </source>
</reference>
<name>A0A2W6AIR6_9BACT</name>
<evidence type="ECO:0000256" key="4">
    <source>
        <dbReference type="ARBA" id="ARBA00022692"/>
    </source>
</evidence>
<evidence type="ECO:0000259" key="8">
    <source>
        <dbReference type="Pfam" id="PF00535"/>
    </source>
</evidence>
<keyword evidence="1" id="KW-1003">Cell membrane</keyword>
<sequence>MTARLPELSLVLPAHNEVENIRWLLPHLATTLPTLADRFEVVLVDDGSTDGSGATATELATQLGMELHIVRHERKSGYGATVGDGLRAARLSHVAFTDADGQFEVADLALLLPLLADADLVGGWREERNDAAMRSVVSWVFNTLVLLLYRLPYRDIDCAMKVMRREVLDSMELHARSALINTELYYKARYAGFRIAQHAVPHHPRRAGRRSGARPRAIARAIKELIVFRWTMRRSLPNRLQ</sequence>
<evidence type="ECO:0000313" key="9">
    <source>
        <dbReference type="EMBL" id="MBJ7594535.1"/>
    </source>
</evidence>
<dbReference type="GO" id="GO:0005886">
    <property type="term" value="C:plasma membrane"/>
    <property type="evidence" value="ECO:0007669"/>
    <property type="project" value="TreeGrafter"/>
</dbReference>
<keyword evidence="6" id="KW-1133">Transmembrane helix</keyword>
<keyword evidence="3" id="KW-0808">Transferase</keyword>
<dbReference type="RefSeq" id="WP_337310824.1">
    <property type="nucleotide sequence ID" value="NZ_JAEKNS010000074.1"/>
</dbReference>
<reference evidence="9 12" key="3">
    <citation type="submission" date="2020-10" db="EMBL/GenBank/DDBJ databases">
        <title>Ca. Dormibacterota MAGs.</title>
        <authorList>
            <person name="Montgomery K."/>
        </authorList>
    </citation>
    <scope>NUCLEOTIDE SEQUENCE [LARGE SCALE GENOMIC DNA]</scope>
    <source>
        <strain evidence="9">SC8812_S17_18</strain>
    </source>
</reference>
<dbReference type="InterPro" id="IPR001173">
    <property type="entry name" value="Glyco_trans_2-like"/>
</dbReference>
<evidence type="ECO:0000313" key="10">
    <source>
        <dbReference type="EMBL" id="PZR77621.1"/>
    </source>
</evidence>
<evidence type="ECO:0000256" key="5">
    <source>
        <dbReference type="ARBA" id="ARBA00022985"/>
    </source>
</evidence>
<dbReference type="Pfam" id="PF00535">
    <property type="entry name" value="Glycos_transf_2"/>
    <property type="match status" value="1"/>
</dbReference>
<accession>A0A2W6AIR6</accession>
<dbReference type="GO" id="GO:0009103">
    <property type="term" value="P:lipopolysaccharide biosynthetic process"/>
    <property type="evidence" value="ECO:0007669"/>
    <property type="project" value="UniProtKB-KW"/>
</dbReference>
<dbReference type="Proteomes" id="UP000606991">
    <property type="component" value="Unassembled WGS sequence"/>
</dbReference>
<comment type="caution">
    <text evidence="10">The sequence shown here is derived from an EMBL/GenBank/DDBJ whole genome shotgun (WGS) entry which is preliminary data.</text>
</comment>
<reference evidence="10 11" key="1">
    <citation type="journal article" date="2017" name="Nature">
        <title>Atmospheric trace gases support primary production in Antarctic desert surface soil.</title>
        <authorList>
            <person name="Ji M."/>
            <person name="Greening C."/>
            <person name="Vanwonterghem I."/>
            <person name="Carere C.R."/>
            <person name="Bay S.K."/>
            <person name="Steen J.A."/>
            <person name="Montgomery K."/>
            <person name="Lines T."/>
            <person name="Beardall J."/>
            <person name="van Dorst J."/>
            <person name="Snape I."/>
            <person name="Stott M.B."/>
            <person name="Hugenholtz P."/>
            <person name="Ferrari B.C."/>
        </authorList>
    </citation>
    <scope>NUCLEOTIDE SEQUENCE [LARGE SCALE GENOMIC DNA]</scope>
    <source>
        <strain evidence="10">RRmetagenome_bin12</strain>
    </source>
</reference>
<evidence type="ECO:0000256" key="7">
    <source>
        <dbReference type="ARBA" id="ARBA00023136"/>
    </source>
</evidence>
<keyword evidence="5" id="KW-0448">Lipopolysaccharide biosynthesis</keyword>
<dbReference type="Gene3D" id="3.90.550.10">
    <property type="entry name" value="Spore Coat Polysaccharide Biosynthesis Protein SpsA, Chain A"/>
    <property type="match status" value="1"/>
</dbReference>
<evidence type="ECO:0000313" key="11">
    <source>
        <dbReference type="Proteomes" id="UP000248724"/>
    </source>
</evidence>
<gene>
    <name evidence="10" type="ORF">DLM65_15380</name>
    <name evidence="9" type="ORF">JF886_06665</name>
</gene>
<evidence type="ECO:0000256" key="2">
    <source>
        <dbReference type="ARBA" id="ARBA00022676"/>
    </source>
</evidence>
<dbReference type="InterPro" id="IPR050256">
    <property type="entry name" value="Glycosyltransferase_2"/>
</dbReference>
<dbReference type="GO" id="GO:0099621">
    <property type="term" value="F:undecaprenyl-phosphate 4-deoxy-4-formamido-L-arabinose transferase activity"/>
    <property type="evidence" value="ECO:0007669"/>
    <property type="project" value="TreeGrafter"/>
</dbReference>